<sequence>MTTDKEGRIISDELPAQPLDQRAMKPLLRKIDSYLLPVMCATYMFQFLDKSALSNAAILGIRPDLALSGGDYSWAAAIYYFGFLVASYPAAWIMVRMPVAKFMAVSVGALEGKKAVHRTTSNDDSSQANAAAQPRMQALFFIFGAATILFAAVVLVILPDVPAKARFLSKAEREMAVARISENMTGIRNDEYKWYQVREALLDVKTWLLAVVQFCACVANGASSFSSIVIKGFGFTELNTLLLNSGGYLSQLCFVVLVTWISTRVPNIRTYCLAACVLLGMLGGLLIRQLPPHLKWGRYAGILIHASFAAYFPLVMAMLSGNTAGFTKKTTTNAMIFMAFCAGNIVGPQLYFGSEAPSYPSGFLSLIICLGVAFVASLLLRLHLLQENRRRDAEQLSASGNVVAVNSLHDEDLNMMDLTDKEMPQFRYVY</sequence>
<proteinExistence type="predicted"/>
<dbReference type="PANTHER" id="PTHR43791">
    <property type="entry name" value="PERMEASE-RELATED"/>
    <property type="match status" value="1"/>
</dbReference>
<dbReference type="PANTHER" id="PTHR43791:SF103">
    <property type="entry name" value="MAJOR FACILITATOR SUPERFAMILY (MFS) PROFILE DOMAIN-CONTAINING PROTEIN-RELATED"/>
    <property type="match status" value="1"/>
</dbReference>
<dbReference type="InterPro" id="IPR011701">
    <property type="entry name" value="MFS"/>
</dbReference>
<keyword evidence="4 6" id="KW-1133">Transmembrane helix</keyword>
<reference evidence="7 8" key="1">
    <citation type="submission" date="2016-03" db="EMBL/GenBank/DDBJ databases">
        <title>Fine-scale spatial genetic structure of a fungal parasite of coffee scale insects.</title>
        <authorList>
            <person name="Jackson D."/>
            <person name="Zemenick K.A."/>
            <person name="Malloure B."/>
            <person name="Quandt C.A."/>
            <person name="James T.Y."/>
        </authorList>
    </citation>
    <scope>NUCLEOTIDE SEQUENCE [LARGE SCALE GENOMIC DNA]</scope>
    <source>
        <strain evidence="7 8">UM487</strain>
    </source>
</reference>
<evidence type="ECO:0000256" key="3">
    <source>
        <dbReference type="ARBA" id="ARBA00022692"/>
    </source>
</evidence>
<feature type="transmembrane region" description="Helical" evidence="6">
    <location>
        <begin position="241"/>
        <end position="262"/>
    </location>
</feature>
<feature type="transmembrane region" description="Helical" evidence="6">
    <location>
        <begin position="138"/>
        <end position="158"/>
    </location>
</feature>
<gene>
    <name evidence="7" type="ORF">LLEC1_05630</name>
</gene>
<keyword evidence="3 6" id="KW-0812">Transmembrane</keyword>
<evidence type="ECO:0000256" key="2">
    <source>
        <dbReference type="ARBA" id="ARBA00022448"/>
    </source>
</evidence>
<dbReference type="Proteomes" id="UP000243081">
    <property type="component" value="Unassembled WGS sequence"/>
</dbReference>
<feature type="transmembrane region" description="Helical" evidence="6">
    <location>
        <begin position="362"/>
        <end position="382"/>
    </location>
</feature>
<name>A0A179I558_CORDF</name>
<dbReference type="InterPro" id="IPR036259">
    <property type="entry name" value="MFS_trans_sf"/>
</dbReference>
<feature type="transmembrane region" description="Helical" evidence="6">
    <location>
        <begin position="268"/>
        <end position="287"/>
    </location>
</feature>
<dbReference type="GO" id="GO:0022857">
    <property type="term" value="F:transmembrane transporter activity"/>
    <property type="evidence" value="ECO:0007669"/>
    <property type="project" value="InterPro"/>
</dbReference>
<evidence type="ECO:0000256" key="1">
    <source>
        <dbReference type="ARBA" id="ARBA00004141"/>
    </source>
</evidence>
<protein>
    <recommendedName>
        <fullName evidence="9">Major facilitator superfamily (MFS) profile domain-containing protein</fullName>
    </recommendedName>
</protein>
<dbReference type="Pfam" id="PF07690">
    <property type="entry name" value="MFS_1"/>
    <property type="match status" value="1"/>
</dbReference>
<comment type="subcellular location">
    <subcellularLocation>
        <location evidence="1">Membrane</location>
        <topology evidence="1">Multi-pass membrane protein</topology>
    </subcellularLocation>
</comment>
<keyword evidence="8" id="KW-1185">Reference proteome</keyword>
<feature type="transmembrane region" description="Helical" evidence="6">
    <location>
        <begin position="207"/>
        <end position="229"/>
    </location>
</feature>
<evidence type="ECO:0000256" key="4">
    <source>
        <dbReference type="ARBA" id="ARBA00022989"/>
    </source>
</evidence>
<dbReference type="Gene3D" id="1.20.1250.20">
    <property type="entry name" value="MFS general substrate transporter like domains"/>
    <property type="match status" value="2"/>
</dbReference>
<keyword evidence="2" id="KW-0813">Transport</keyword>
<evidence type="ECO:0000313" key="7">
    <source>
        <dbReference type="EMBL" id="OAQ96859.1"/>
    </source>
</evidence>
<dbReference type="GO" id="GO:0016020">
    <property type="term" value="C:membrane"/>
    <property type="evidence" value="ECO:0007669"/>
    <property type="project" value="UniProtKB-SubCell"/>
</dbReference>
<keyword evidence="5 6" id="KW-0472">Membrane</keyword>
<feature type="transmembrane region" description="Helical" evidence="6">
    <location>
        <begin position="72"/>
        <end position="95"/>
    </location>
</feature>
<comment type="caution">
    <text evidence="7">The sequence shown here is derived from an EMBL/GenBank/DDBJ whole genome shotgun (WGS) entry which is preliminary data.</text>
</comment>
<accession>A0A179I558</accession>
<dbReference type="EMBL" id="LUKN01003847">
    <property type="protein sequence ID" value="OAQ96859.1"/>
    <property type="molecule type" value="Genomic_DNA"/>
</dbReference>
<dbReference type="OMA" id="TLWENKR"/>
<evidence type="ECO:0000256" key="6">
    <source>
        <dbReference type="SAM" id="Phobius"/>
    </source>
</evidence>
<dbReference type="AlphaFoldDB" id="A0A179I558"/>
<feature type="transmembrane region" description="Helical" evidence="6">
    <location>
        <begin position="299"/>
        <end position="319"/>
    </location>
</feature>
<organism evidence="7 8">
    <name type="scientific">Cordyceps confragosa</name>
    <name type="common">Lecanicillium lecanii</name>
    <dbReference type="NCBI Taxonomy" id="2714763"/>
    <lineage>
        <taxon>Eukaryota</taxon>
        <taxon>Fungi</taxon>
        <taxon>Dikarya</taxon>
        <taxon>Ascomycota</taxon>
        <taxon>Pezizomycotina</taxon>
        <taxon>Sordariomycetes</taxon>
        <taxon>Hypocreomycetidae</taxon>
        <taxon>Hypocreales</taxon>
        <taxon>Cordycipitaceae</taxon>
        <taxon>Akanthomyces</taxon>
    </lineage>
</organism>
<evidence type="ECO:0000256" key="5">
    <source>
        <dbReference type="ARBA" id="ARBA00023136"/>
    </source>
</evidence>
<evidence type="ECO:0008006" key="9">
    <source>
        <dbReference type="Google" id="ProtNLM"/>
    </source>
</evidence>
<dbReference type="OrthoDB" id="6730379at2759"/>
<dbReference type="SUPFAM" id="SSF103473">
    <property type="entry name" value="MFS general substrate transporter"/>
    <property type="match status" value="2"/>
</dbReference>
<evidence type="ECO:0000313" key="8">
    <source>
        <dbReference type="Proteomes" id="UP000243081"/>
    </source>
</evidence>